<dbReference type="Pfam" id="PF00069">
    <property type="entry name" value="Pkinase"/>
    <property type="match status" value="1"/>
</dbReference>
<evidence type="ECO:0000256" key="1">
    <source>
        <dbReference type="ARBA" id="ARBA00000900"/>
    </source>
</evidence>
<dbReference type="FunFam" id="3.30.200.20:FF:000162">
    <property type="entry name" value="Adenine nucleotide alpha hydrolase-like domain kinase"/>
    <property type="match status" value="1"/>
</dbReference>
<keyword evidence="10" id="KW-0175">Coiled coil</keyword>
<evidence type="ECO:0000256" key="8">
    <source>
        <dbReference type="ARBA" id="ARBA00022840"/>
    </source>
</evidence>
<dbReference type="InterPro" id="IPR011009">
    <property type="entry name" value="Kinase-like_dom_sf"/>
</dbReference>
<dbReference type="PANTHER" id="PTHR45647">
    <property type="entry name" value="OS02G0152300 PROTEIN"/>
    <property type="match status" value="1"/>
</dbReference>
<evidence type="ECO:0000256" key="6">
    <source>
        <dbReference type="ARBA" id="ARBA00022777"/>
    </source>
</evidence>
<protein>
    <recommendedName>
        <fullName evidence="3">RING-type E3 ubiquitin transferase</fullName>
        <ecNumber evidence="3">2.3.2.27</ecNumber>
    </recommendedName>
</protein>
<dbReference type="InterPro" id="IPR017441">
    <property type="entry name" value="Protein_kinase_ATP_BS"/>
</dbReference>
<dbReference type="CDD" id="cd16655">
    <property type="entry name" value="RING-Ubox_WDSUB1-like"/>
    <property type="match status" value="1"/>
</dbReference>
<feature type="domain" description="U-box" evidence="13">
    <location>
        <begin position="844"/>
        <end position="917"/>
    </location>
</feature>
<dbReference type="GO" id="GO:0016567">
    <property type="term" value="P:protein ubiquitination"/>
    <property type="evidence" value="ECO:0007669"/>
    <property type="project" value="InterPro"/>
</dbReference>
<dbReference type="PROSITE" id="PS00107">
    <property type="entry name" value="PROTEIN_KINASE_ATP"/>
    <property type="match status" value="1"/>
</dbReference>
<evidence type="ECO:0000256" key="11">
    <source>
        <dbReference type="SAM" id="MobiDB-lite"/>
    </source>
</evidence>
<dbReference type="PROSITE" id="PS50011">
    <property type="entry name" value="PROTEIN_KINASE_DOM"/>
    <property type="match status" value="1"/>
</dbReference>
<evidence type="ECO:0000313" key="15">
    <source>
        <dbReference type="Proteomes" id="UP001210211"/>
    </source>
</evidence>
<name>A0AAD6EZN2_9POAL</name>
<sequence length="917" mass="103123">MERSFWRNRSPPMSSTREIEEETAGQAAGEEGKVYVAVSEDFKAGRSVLVWAIQNLHRDSKIVLAHVHVPAQMIPFMGAKFHYTKMKEQEVRAYRHLEREKLEANLNQYIKACSKLKVTAEKIVIEMDDIAQGILELISLHGVTRLIMGAASDKHYSKKMKTPKSMKAITVMEKADSVCKIWFVCKGALICTRYSFKLSFSICQINICSEQTSWQSKHLIFFRDTTGIIPAIPSSPAPSSGSGSISSISDGIGAFSLHNGTHEVIVNSPPPTNWSTPESPHSSQIGGPALVQNHFSNLFGNIKREHVIPLDPWDGIPRHKPLSSEHFLRAIQDNLMSMTGSRDGDDVSFTGTMTQPSEYHDSDDDTQFLSPRTRYHEVEGMDAGMYEKYKEALNEAEAAKKEAYEESNKRRRAERDLLSALQKARETDTLYQNEIKKRQGVEEALIQERQENERIRSQTDNILIKLQEAEQRKLKNEQRVTELERATKDLEDKLAATRYLMQSIKSKHEQSQQERDAALHEVEELQKKALQGTTSTARKELGMEFSYAELEAATRGFSDQMKIGEGGFGSVYKGSLRNTPVAVKLLHQDGMQGLSEFHQEITVLTKVRHPNLVTLIGSCPEACALVYEYLPNGSLEDRLTCTDNTPPLTWQARTRIMGEICAALIFLHSSRPHPVVHGDLKPDNILLDANLTSKLSDFGICRMLIQTNATKSSIYRTNNPKGTLAYMDPELVSTGEVTPKSDVYSFGIIILRLLTGWQPLNISNRVDEAIENGNLHSVIDPSAGEWPFVQASQLAHLGLRCTELSRRKRADLMRDVWLVIKPMMKVAALSARPLSFISASDDRRIPSYFICPIFQEVMKDPHIAADGFTYEAEAIKGWLDSGHDTSPMTNLKLIHHELIPNRALRSAILEWVPQLSQ</sequence>
<comment type="pathway">
    <text evidence="2">Protein modification; protein ubiquitination.</text>
</comment>
<dbReference type="InterPro" id="IPR000719">
    <property type="entry name" value="Prot_kinase_dom"/>
</dbReference>
<dbReference type="Gene3D" id="1.10.510.10">
    <property type="entry name" value="Transferase(Phosphotransferase) domain 1"/>
    <property type="match status" value="1"/>
</dbReference>
<dbReference type="SUPFAM" id="SSF57850">
    <property type="entry name" value="RING/U-box"/>
    <property type="match status" value="1"/>
</dbReference>
<dbReference type="PROSITE" id="PS00108">
    <property type="entry name" value="PROTEIN_KINASE_ST"/>
    <property type="match status" value="1"/>
</dbReference>
<evidence type="ECO:0000256" key="9">
    <source>
        <dbReference type="PROSITE-ProRule" id="PRU10141"/>
    </source>
</evidence>
<dbReference type="SUPFAM" id="SSF52402">
    <property type="entry name" value="Adenine nucleotide alpha hydrolases-like"/>
    <property type="match status" value="1"/>
</dbReference>
<organism evidence="14 15">
    <name type="scientific">Rhynchospora tenuis</name>
    <dbReference type="NCBI Taxonomy" id="198213"/>
    <lineage>
        <taxon>Eukaryota</taxon>
        <taxon>Viridiplantae</taxon>
        <taxon>Streptophyta</taxon>
        <taxon>Embryophyta</taxon>
        <taxon>Tracheophyta</taxon>
        <taxon>Spermatophyta</taxon>
        <taxon>Magnoliopsida</taxon>
        <taxon>Liliopsida</taxon>
        <taxon>Poales</taxon>
        <taxon>Cyperaceae</taxon>
        <taxon>Cyperoideae</taxon>
        <taxon>Rhynchosporeae</taxon>
        <taxon>Rhynchospora</taxon>
    </lineage>
</organism>
<dbReference type="EMBL" id="JAMRDG010000001">
    <property type="protein sequence ID" value="KAJ3706768.1"/>
    <property type="molecule type" value="Genomic_DNA"/>
</dbReference>
<dbReference type="Proteomes" id="UP001210211">
    <property type="component" value="Unassembled WGS sequence"/>
</dbReference>
<dbReference type="PROSITE" id="PS51698">
    <property type="entry name" value="U_BOX"/>
    <property type="match status" value="1"/>
</dbReference>
<accession>A0AAD6EZN2</accession>
<dbReference type="Gene3D" id="3.30.200.20">
    <property type="entry name" value="Phosphorylase Kinase, domain 1"/>
    <property type="match status" value="1"/>
</dbReference>
<evidence type="ECO:0000256" key="7">
    <source>
        <dbReference type="ARBA" id="ARBA00022786"/>
    </source>
</evidence>
<keyword evidence="7" id="KW-0833">Ubl conjugation pathway</keyword>
<keyword evidence="15" id="KW-1185">Reference proteome</keyword>
<dbReference type="SMART" id="SM00220">
    <property type="entry name" value="S_TKc"/>
    <property type="match status" value="1"/>
</dbReference>
<dbReference type="SMART" id="SM00504">
    <property type="entry name" value="Ubox"/>
    <property type="match status" value="1"/>
</dbReference>
<evidence type="ECO:0000259" key="12">
    <source>
        <dbReference type="PROSITE" id="PS50011"/>
    </source>
</evidence>
<dbReference type="Gene3D" id="3.30.40.10">
    <property type="entry name" value="Zinc/RING finger domain, C3HC4 (zinc finger)"/>
    <property type="match status" value="1"/>
</dbReference>
<dbReference type="AlphaFoldDB" id="A0AAD6EZN2"/>
<keyword evidence="6" id="KW-0418">Kinase</keyword>
<dbReference type="InterPro" id="IPR008271">
    <property type="entry name" value="Ser/Thr_kinase_AS"/>
</dbReference>
<reference evidence="14 15" key="1">
    <citation type="journal article" date="2022" name="Cell">
        <title>Repeat-based holocentromeres influence genome architecture and karyotype evolution.</title>
        <authorList>
            <person name="Hofstatter P.G."/>
            <person name="Thangavel G."/>
            <person name="Lux T."/>
            <person name="Neumann P."/>
            <person name="Vondrak T."/>
            <person name="Novak P."/>
            <person name="Zhang M."/>
            <person name="Costa L."/>
            <person name="Castellani M."/>
            <person name="Scott A."/>
            <person name="Toegelov H."/>
            <person name="Fuchs J."/>
            <person name="Mata-Sucre Y."/>
            <person name="Dias Y."/>
            <person name="Vanzela A.L.L."/>
            <person name="Huettel B."/>
            <person name="Almeida C.C.S."/>
            <person name="Simkova H."/>
            <person name="Souza G."/>
            <person name="Pedrosa-Harand A."/>
            <person name="Macas J."/>
            <person name="Mayer K.F.X."/>
            <person name="Houben A."/>
            <person name="Marques A."/>
        </authorList>
    </citation>
    <scope>NUCLEOTIDE SEQUENCE [LARGE SCALE GENOMIC DNA]</scope>
    <source>
        <strain evidence="14">RhyTen1mFocal</strain>
    </source>
</reference>
<evidence type="ECO:0000313" key="14">
    <source>
        <dbReference type="EMBL" id="KAJ3706768.1"/>
    </source>
</evidence>
<proteinExistence type="predicted"/>
<feature type="region of interest" description="Disordered" evidence="11">
    <location>
        <begin position="1"/>
        <end position="26"/>
    </location>
</feature>
<dbReference type="InterPro" id="IPR003613">
    <property type="entry name" value="Ubox_domain"/>
</dbReference>
<comment type="catalytic activity">
    <reaction evidence="1">
        <text>S-ubiquitinyl-[E2 ubiquitin-conjugating enzyme]-L-cysteine + [acceptor protein]-L-lysine = [E2 ubiquitin-conjugating enzyme]-L-cysteine + N(6)-ubiquitinyl-[acceptor protein]-L-lysine.</text>
        <dbReference type="EC" id="2.3.2.27"/>
    </reaction>
</comment>
<keyword evidence="4" id="KW-0808">Transferase</keyword>
<dbReference type="InterPro" id="IPR051348">
    <property type="entry name" value="U-box_ubiquitin_ligases"/>
</dbReference>
<evidence type="ECO:0000256" key="5">
    <source>
        <dbReference type="ARBA" id="ARBA00022741"/>
    </source>
</evidence>
<evidence type="ECO:0000259" key="13">
    <source>
        <dbReference type="PROSITE" id="PS51698"/>
    </source>
</evidence>
<evidence type="ECO:0000256" key="10">
    <source>
        <dbReference type="SAM" id="Coils"/>
    </source>
</evidence>
<dbReference type="InterPro" id="IPR013083">
    <property type="entry name" value="Znf_RING/FYVE/PHD"/>
</dbReference>
<dbReference type="GO" id="GO:0005524">
    <property type="term" value="F:ATP binding"/>
    <property type="evidence" value="ECO:0007669"/>
    <property type="project" value="UniProtKB-UniRule"/>
</dbReference>
<dbReference type="PANTHER" id="PTHR45647:SF100">
    <property type="entry name" value="U-BOX DOMAIN-CONTAINING PROTEIN 33"/>
    <property type="match status" value="1"/>
</dbReference>
<feature type="coiled-coil region" evidence="10">
    <location>
        <begin position="386"/>
        <end position="528"/>
    </location>
</feature>
<dbReference type="GO" id="GO:0061630">
    <property type="term" value="F:ubiquitin protein ligase activity"/>
    <property type="evidence" value="ECO:0007669"/>
    <property type="project" value="UniProtKB-EC"/>
</dbReference>
<comment type="caution">
    <text evidence="14">The sequence shown here is derived from an EMBL/GenBank/DDBJ whole genome shotgun (WGS) entry which is preliminary data.</text>
</comment>
<keyword evidence="5 9" id="KW-0547">Nucleotide-binding</keyword>
<feature type="binding site" evidence="9">
    <location>
        <position position="584"/>
    </location>
    <ligand>
        <name>ATP</name>
        <dbReference type="ChEBI" id="CHEBI:30616"/>
    </ligand>
</feature>
<dbReference type="GO" id="GO:0004672">
    <property type="term" value="F:protein kinase activity"/>
    <property type="evidence" value="ECO:0007669"/>
    <property type="project" value="InterPro"/>
</dbReference>
<dbReference type="CDD" id="cd01989">
    <property type="entry name" value="USP_STK_Ubox_N"/>
    <property type="match status" value="1"/>
</dbReference>
<dbReference type="SUPFAM" id="SSF56112">
    <property type="entry name" value="Protein kinase-like (PK-like)"/>
    <property type="match status" value="1"/>
</dbReference>
<keyword evidence="8 9" id="KW-0067">ATP-binding</keyword>
<feature type="domain" description="Protein kinase" evidence="12">
    <location>
        <begin position="557"/>
        <end position="824"/>
    </location>
</feature>
<gene>
    <name evidence="14" type="ORF">LUZ61_010473</name>
</gene>
<evidence type="ECO:0000256" key="4">
    <source>
        <dbReference type="ARBA" id="ARBA00022679"/>
    </source>
</evidence>
<evidence type="ECO:0000256" key="2">
    <source>
        <dbReference type="ARBA" id="ARBA00004906"/>
    </source>
</evidence>
<dbReference type="Gene3D" id="3.40.50.620">
    <property type="entry name" value="HUPs"/>
    <property type="match status" value="1"/>
</dbReference>
<evidence type="ECO:0000256" key="3">
    <source>
        <dbReference type="ARBA" id="ARBA00012483"/>
    </source>
</evidence>
<dbReference type="Pfam" id="PF04564">
    <property type="entry name" value="U-box"/>
    <property type="match status" value="1"/>
</dbReference>
<dbReference type="EC" id="2.3.2.27" evidence="3"/>
<dbReference type="InterPro" id="IPR014729">
    <property type="entry name" value="Rossmann-like_a/b/a_fold"/>
</dbReference>